<name>A0AAN9TGA6_9HEMI</name>
<evidence type="ECO:0000313" key="2">
    <source>
        <dbReference type="EMBL" id="KAK7585942.1"/>
    </source>
</evidence>
<dbReference type="InterPro" id="IPR017853">
    <property type="entry name" value="GH"/>
</dbReference>
<protein>
    <recommendedName>
        <fullName evidence="1">Glycosyl hydrolase family 13 catalytic domain-containing protein</fullName>
    </recommendedName>
</protein>
<sequence>MTKFWLEKGVSGICLKPPEVYMEDPQLRHEEIAHWIHNIVLISGDRTSLKYTMKYYGKENYNVVHFPLNFLLTSVTPFPSSKILYNLIKDWFRKIPARGIANWQAENHYDVERIGSRLNAEYMDIMMILVMTLPGVVSIYYGQEIGMMNTKLRPDQIRDTRWHDSGRSPMQEKFQWGCSSNSKFWLPVNSDYYKMNVETQKKQRYSRYKLCSILSSYRRTNTLKDGNFKPYLISPWIFAFTSYNDGKKSIILVIINTGSESEMLHLHTSIPHLPPYLKVIAASMNAGYERGTKIYTNPKFLQSFIMRPSSALVLVK</sequence>
<dbReference type="EMBL" id="JBBCAQ010000028">
    <property type="protein sequence ID" value="KAK7585942.1"/>
    <property type="molecule type" value="Genomic_DNA"/>
</dbReference>
<evidence type="ECO:0000313" key="3">
    <source>
        <dbReference type="Proteomes" id="UP001367676"/>
    </source>
</evidence>
<gene>
    <name evidence="2" type="ORF">V9T40_000121</name>
</gene>
<reference evidence="2 3" key="1">
    <citation type="submission" date="2024-03" db="EMBL/GenBank/DDBJ databases">
        <title>Adaptation during the transition from Ophiocordyceps entomopathogen to insect associate is accompanied by gene loss and intensified selection.</title>
        <authorList>
            <person name="Ward C.M."/>
            <person name="Onetto C.A."/>
            <person name="Borneman A.R."/>
        </authorList>
    </citation>
    <scope>NUCLEOTIDE SEQUENCE [LARGE SCALE GENOMIC DNA]</scope>
    <source>
        <strain evidence="2">AWRI1</strain>
        <tissue evidence="2">Single Adult Female</tissue>
    </source>
</reference>
<dbReference type="Gene3D" id="3.20.20.80">
    <property type="entry name" value="Glycosidases"/>
    <property type="match status" value="1"/>
</dbReference>
<organism evidence="2 3">
    <name type="scientific">Parthenolecanium corni</name>
    <dbReference type="NCBI Taxonomy" id="536013"/>
    <lineage>
        <taxon>Eukaryota</taxon>
        <taxon>Metazoa</taxon>
        <taxon>Ecdysozoa</taxon>
        <taxon>Arthropoda</taxon>
        <taxon>Hexapoda</taxon>
        <taxon>Insecta</taxon>
        <taxon>Pterygota</taxon>
        <taxon>Neoptera</taxon>
        <taxon>Paraneoptera</taxon>
        <taxon>Hemiptera</taxon>
        <taxon>Sternorrhyncha</taxon>
        <taxon>Coccoidea</taxon>
        <taxon>Coccidae</taxon>
        <taxon>Parthenolecanium</taxon>
    </lineage>
</organism>
<comment type="caution">
    <text evidence="2">The sequence shown here is derived from an EMBL/GenBank/DDBJ whole genome shotgun (WGS) entry which is preliminary data.</text>
</comment>
<accession>A0AAN9TGA6</accession>
<keyword evidence="3" id="KW-1185">Reference proteome</keyword>
<dbReference type="PANTHER" id="PTHR10357:SF179">
    <property type="entry name" value="NEUTRAL AND BASIC AMINO ACID TRANSPORT PROTEIN RBAT"/>
    <property type="match status" value="1"/>
</dbReference>
<dbReference type="SUPFAM" id="SSF51445">
    <property type="entry name" value="(Trans)glycosidases"/>
    <property type="match status" value="1"/>
</dbReference>
<dbReference type="Proteomes" id="UP001367676">
    <property type="component" value="Unassembled WGS sequence"/>
</dbReference>
<dbReference type="PANTHER" id="PTHR10357">
    <property type="entry name" value="ALPHA-AMYLASE FAMILY MEMBER"/>
    <property type="match status" value="1"/>
</dbReference>
<evidence type="ECO:0000259" key="1">
    <source>
        <dbReference type="Pfam" id="PF00128"/>
    </source>
</evidence>
<dbReference type="GO" id="GO:0005975">
    <property type="term" value="P:carbohydrate metabolic process"/>
    <property type="evidence" value="ECO:0007669"/>
    <property type="project" value="InterPro"/>
</dbReference>
<dbReference type="InterPro" id="IPR006047">
    <property type="entry name" value="GH13_cat_dom"/>
</dbReference>
<proteinExistence type="predicted"/>
<dbReference type="AlphaFoldDB" id="A0AAN9TGA6"/>
<dbReference type="Pfam" id="PF00128">
    <property type="entry name" value="Alpha-amylase"/>
    <property type="match status" value="1"/>
</dbReference>
<feature type="domain" description="Glycosyl hydrolase family 13 catalytic" evidence="1">
    <location>
        <begin position="39"/>
        <end position="224"/>
    </location>
</feature>